<keyword evidence="4 6" id="KW-1133">Transmembrane helix</keyword>
<reference evidence="7 8" key="1">
    <citation type="journal article" date="2014" name="Genome Biol. Evol.">
        <title>The secreted proteins of Achlya hypogyna and Thraustotheca clavata identify the ancestral oomycete secretome and reveal gene acquisitions by horizontal gene transfer.</title>
        <authorList>
            <person name="Misner I."/>
            <person name="Blouin N."/>
            <person name="Leonard G."/>
            <person name="Richards T.A."/>
            <person name="Lane C.E."/>
        </authorList>
    </citation>
    <scope>NUCLEOTIDE SEQUENCE [LARGE SCALE GENOMIC DNA]</scope>
    <source>
        <strain evidence="7 8">ATCC 48635</strain>
    </source>
</reference>
<dbReference type="STRING" id="1202772.A0A1V9ZAW4"/>
<feature type="transmembrane region" description="Helical" evidence="6">
    <location>
        <begin position="63"/>
        <end position="88"/>
    </location>
</feature>
<dbReference type="Pfam" id="PF01554">
    <property type="entry name" value="MatE"/>
    <property type="match status" value="2"/>
</dbReference>
<evidence type="ECO:0000256" key="4">
    <source>
        <dbReference type="ARBA" id="ARBA00022989"/>
    </source>
</evidence>
<comment type="caution">
    <text evidence="7">The sequence shown here is derived from an EMBL/GenBank/DDBJ whole genome shotgun (WGS) entry which is preliminary data.</text>
</comment>
<evidence type="ECO:0000256" key="2">
    <source>
        <dbReference type="ARBA" id="ARBA00010199"/>
    </source>
</evidence>
<feature type="transmembrane region" description="Helical" evidence="6">
    <location>
        <begin position="206"/>
        <end position="229"/>
    </location>
</feature>
<dbReference type="GO" id="GO:0015297">
    <property type="term" value="F:antiporter activity"/>
    <property type="evidence" value="ECO:0007669"/>
    <property type="project" value="InterPro"/>
</dbReference>
<sequence>MQHTTESSPLVASAAAAPNVVAEAKTLVRLTGPIIFTLVMEFLPGVVNIVLVGQMDSPDTKQFVDAASISTMYINITAMSVGMGMASAMDTLCTQAFGAGNLHKMGDYLQGALLGMALTFIPVAFLNWFAEAGLLALGQEPAISALAGDFTRLSLLGIPCIFVYELLKKMLQAHSIVHPVAAMVVAANAIHVGLGYVLVHHTALGFYGAAIARTLSYVALPLMMLPYFAWVPVHRQWDITWSWATAVAELPDFFSFGVPGMLMMMLEWCAFEVLTLMAGVMPDAVVAIGVMSILSQILSTAYLVHCGLSIAATIRIGTLVGANEPGHAKAVMKAAYALCGGCMVVMVAALVGLREVLPTLFINDADVVEAAAAVMLFVVPCHVLDGLNAISQGIFRAMGQQAIATVVNGAAFYLVGIPLAAVAAFYFGGGVPGLWVGFTSGSLSACTMYFVLLCRLDWDKITNDASARYLE</sequence>
<keyword evidence="3 6" id="KW-0812">Transmembrane</keyword>
<dbReference type="PANTHER" id="PTHR11206">
    <property type="entry name" value="MULTIDRUG RESISTANCE PROTEIN"/>
    <property type="match status" value="1"/>
</dbReference>
<keyword evidence="8" id="KW-1185">Reference proteome</keyword>
<dbReference type="OrthoDB" id="2126698at2759"/>
<accession>A0A1V9ZAW4</accession>
<feature type="transmembrane region" description="Helical" evidence="6">
    <location>
        <begin position="108"/>
        <end position="130"/>
    </location>
</feature>
<evidence type="ECO:0000256" key="3">
    <source>
        <dbReference type="ARBA" id="ARBA00022692"/>
    </source>
</evidence>
<proteinExistence type="inferred from homology"/>
<feature type="transmembrane region" description="Helical" evidence="6">
    <location>
        <begin position="334"/>
        <end position="351"/>
    </location>
</feature>
<feature type="transmembrane region" description="Helical" evidence="6">
    <location>
        <begin position="273"/>
        <end position="294"/>
    </location>
</feature>
<feature type="transmembrane region" description="Helical" evidence="6">
    <location>
        <begin position="402"/>
        <end position="427"/>
    </location>
</feature>
<dbReference type="AlphaFoldDB" id="A0A1V9ZAW4"/>
<dbReference type="InterPro" id="IPR045069">
    <property type="entry name" value="MATE_euk"/>
</dbReference>
<dbReference type="GO" id="GO:1990961">
    <property type="term" value="P:xenobiotic detoxification by transmembrane export across the plasma membrane"/>
    <property type="evidence" value="ECO:0007669"/>
    <property type="project" value="InterPro"/>
</dbReference>
<evidence type="ECO:0000256" key="1">
    <source>
        <dbReference type="ARBA" id="ARBA00004141"/>
    </source>
</evidence>
<feature type="transmembrane region" description="Helical" evidence="6">
    <location>
        <begin position="176"/>
        <end position="199"/>
    </location>
</feature>
<keyword evidence="5 6" id="KW-0472">Membrane</keyword>
<evidence type="ECO:0000256" key="6">
    <source>
        <dbReference type="SAM" id="Phobius"/>
    </source>
</evidence>
<dbReference type="NCBIfam" id="TIGR00797">
    <property type="entry name" value="matE"/>
    <property type="match status" value="1"/>
</dbReference>
<feature type="transmembrane region" description="Helical" evidence="6">
    <location>
        <begin position="32"/>
        <end position="51"/>
    </location>
</feature>
<name>A0A1V9ZAW4_ACHHY</name>
<evidence type="ECO:0000313" key="8">
    <source>
        <dbReference type="Proteomes" id="UP000243579"/>
    </source>
</evidence>
<dbReference type="InterPro" id="IPR002528">
    <property type="entry name" value="MATE_fam"/>
</dbReference>
<dbReference type="EMBL" id="JNBR01000334">
    <property type="protein sequence ID" value="OQR95135.1"/>
    <property type="molecule type" value="Genomic_DNA"/>
</dbReference>
<gene>
    <name evidence="7" type="ORF">ACHHYP_00360</name>
</gene>
<dbReference type="Proteomes" id="UP000243579">
    <property type="component" value="Unassembled WGS sequence"/>
</dbReference>
<comment type="similarity">
    <text evidence="2">Belongs to the multi antimicrobial extrusion (MATE) (TC 2.A.66.1) family.</text>
</comment>
<evidence type="ECO:0000256" key="5">
    <source>
        <dbReference type="ARBA" id="ARBA00023136"/>
    </source>
</evidence>
<feature type="transmembrane region" description="Helical" evidence="6">
    <location>
        <begin position="371"/>
        <end position="390"/>
    </location>
</feature>
<protein>
    <submittedName>
        <fullName evidence="7">Multidrug/Oligosaccharidyl-lipid/Polysaccharide (MOP) Flippase Superfamily</fullName>
    </submittedName>
</protein>
<organism evidence="7 8">
    <name type="scientific">Achlya hypogyna</name>
    <name type="common">Oomycete</name>
    <name type="synonym">Protoachlya hypogyna</name>
    <dbReference type="NCBI Taxonomy" id="1202772"/>
    <lineage>
        <taxon>Eukaryota</taxon>
        <taxon>Sar</taxon>
        <taxon>Stramenopiles</taxon>
        <taxon>Oomycota</taxon>
        <taxon>Saprolegniomycetes</taxon>
        <taxon>Saprolegniales</taxon>
        <taxon>Achlyaceae</taxon>
        <taxon>Achlya</taxon>
    </lineage>
</organism>
<feature type="transmembrane region" description="Helical" evidence="6">
    <location>
        <begin position="433"/>
        <end position="452"/>
    </location>
</feature>
<evidence type="ECO:0000313" key="7">
    <source>
        <dbReference type="EMBL" id="OQR95135.1"/>
    </source>
</evidence>
<dbReference type="CDD" id="cd13132">
    <property type="entry name" value="MATE_eukaryotic"/>
    <property type="match status" value="1"/>
</dbReference>
<comment type="subcellular location">
    <subcellularLocation>
        <location evidence="1">Membrane</location>
        <topology evidence="1">Multi-pass membrane protein</topology>
    </subcellularLocation>
</comment>
<dbReference type="GO" id="GO:0042910">
    <property type="term" value="F:xenobiotic transmembrane transporter activity"/>
    <property type="evidence" value="ECO:0007669"/>
    <property type="project" value="InterPro"/>
</dbReference>
<feature type="transmembrane region" description="Helical" evidence="6">
    <location>
        <begin position="300"/>
        <end position="322"/>
    </location>
</feature>
<dbReference type="GO" id="GO:0016020">
    <property type="term" value="C:membrane"/>
    <property type="evidence" value="ECO:0007669"/>
    <property type="project" value="UniProtKB-SubCell"/>
</dbReference>